<evidence type="ECO:0000313" key="3">
    <source>
        <dbReference type="Proteomes" id="UP000218387"/>
    </source>
</evidence>
<dbReference type="KEGG" id="emt:CPZ25_007485"/>
<protein>
    <submittedName>
        <fullName evidence="2">Uncharacterized protein</fullName>
    </submittedName>
</protein>
<feature type="transmembrane region" description="Helical" evidence="1">
    <location>
        <begin position="60"/>
        <end position="81"/>
    </location>
</feature>
<keyword evidence="1" id="KW-0812">Transmembrane</keyword>
<dbReference type="RefSeq" id="WP_074617198.1">
    <property type="nucleotide sequence ID" value="NZ_CP029487.1"/>
</dbReference>
<accession>A0A4P9C739</accession>
<keyword evidence="1" id="KW-1133">Transmembrane helix</keyword>
<feature type="transmembrane region" description="Helical" evidence="1">
    <location>
        <begin position="35"/>
        <end position="54"/>
    </location>
</feature>
<evidence type="ECO:0000256" key="1">
    <source>
        <dbReference type="SAM" id="Phobius"/>
    </source>
</evidence>
<keyword evidence="3" id="KW-1185">Reference proteome</keyword>
<dbReference type="EMBL" id="CP029487">
    <property type="protein sequence ID" value="QCT71174.1"/>
    <property type="molecule type" value="Genomic_DNA"/>
</dbReference>
<name>A0A4P9C739_EUBML</name>
<keyword evidence="1" id="KW-0472">Membrane</keyword>
<sequence length="92" mass="10287">MANVLEMLMLICFGASWPINLKKALQTGTAKGTSLVFLCLIEFGYVCGIGAKILHDNINYVLFFYILNLVVVAANIIIYFINRQKDKRNGIS</sequence>
<evidence type="ECO:0000313" key="2">
    <source>
        <dbReference type="EMBL" id="QCT71174.1"/>
    </source>
</evidence>
<proteinExistence type="predicted"/>
<organism evidence="2 3">
    <name type="scientific">Eubacterium maltosivorans</name>
    <dbReference type="NCBI Taxonomy" id="2041044"/>
    <lineage>
        <taxon>Bacteria</taxon>
        <taxon>Bacillati</taxon>
        <taxon>Bacillota</taxon>
        <taxon>Clostridia</taxon>
        <taxon>Eubacteriales</taxon>
        <taxon>Eubacteriaceae</taxon>
        <taxon>Eubacterium</taxon>
    </lineage>
</organism>
<reference evidence="2 3" key="1">
    <citation type="submission" date="2018-05" db="EMBL/GenBank/DDBJ databases">
        <title>Genome comparison of Eubacterium sp.</title>
        <authorList>
            <person name="Feng Y."/>
            <person name="Sanchez-Andrea I."/>
            <person name="Stams A.J.M."/>
            <person name="De Vos W.M."/>
        </authorList>
    </citation>
    <scope>NUCLEOTIDE SEQUENCE [LARGE SCALE GENOMIC DNA]</scope>
    <source>
        <strain evidence="2 3">YI</strain>
    </source>
</reference>
<gene>
    <name evidence="2" type="ORF">CPZ25_007485</name>
</gene>
<dbReference type="AlphaFoldDB" id="A0A4P9C739"/>
<dbReference type="Proteomes" id="UP000218387">
    <property type="component" value="Chromosome"/>
</dbReference>